<comment type="caution">
    <text evidence="5">The sequence shown here is derived from an EMBL/GenBank/DDBJ whole genome shotgun (WGS) entry which is preliminary data.</text>
</comment>
<dbReference type="Pfam" id="PF12833">
    <property type="entry name" value="HTH_18"/>
    <property type="match status" value="1"/>
</dbReference>
<evidence type="ECO:0000256" key="2">
    <source>
        <dbReference type="ARBA" id="ARBA00023125"/>
    </source>
</evidence>
<dbReference type="InterPro" id="IPR009057">
    <property type="entry name" value="Homeodomain-like_sf"/>
</dbReference>
<dbReference type="EMBL" id="JBBKTX010000007">
    <property type="protein sequence ID" value="MFK4752157.1"/>
    <property type="molecule type" value="Genomic_DNA"/>
</dbReference>
<keyword evidence="1" id="KW-0805">Transcription regulation</keyword>
<dbReference type="Proteomes" id="UP001620597">
    <property type="component" value="Unassembled WGS sequence"/>
</dbReference>
<dbReference type="PANTHER" id="PTHR47894:SF1">
    <property type="entry name" value="HTH-TYPE TRANSCRIPTIONAL REGULATOR VQSM"/>
    <property type="match status" value="1"/>
</dbReference>
<dbReference type="SMART" id="SM00342">
    <property type="entry name" value="HTH_ARAC"/>
    <property type="match status" value="1"/>
</dbReference>
<proteinExistence type="predicted"/>
<dbReference type="PROSITE" id="PS01124">
    <property type="entry name" value="HTH_ARAC_FAMILY_2"/>
    <property type="match status" value="1"/>
</dbReference>
<gene>
    <name evidence="5" type="ORF">WG929_07025</name>
</gene>
<dbReference type="RefSeq" id="WP_416205481.1">
    <property type="nucleotide sequence ID" value="NZ_JBBKTX010000007.1"/>
</dbReference>
<accession>A0ABW8NGR5</accession>
<evidence type="ECO:0000313" key="5">
    <source>
        <dbReference type="EMBL" id="MFK4752157.1"/>
    </source>
</evidence>
<evidence type="ECO:0000313" key="6">
    <source>
        <dbReference type="Proteomes" id="UP001620597"/>
    </source>
</evidence>
<dbReference type="SUPFAM" id="SSF46689">
    <property type="entry name" value="Homeodomain-like"/>
    <property type="match status" value="1"/>
</dbReference>
<dbReference type="Gene3D" id="1.10.10.60">
    <property type="entry name" value="Homeodomain-like"/>
    <property type="match status" value="1"/>
</dbReference>
<dbReference type="InterPro" id="IPR018060">
    <property type="entry name" value="HTH_AraC"/>
</dbReference>
<name>A0ABW8NGR5_9GAMM</name>
<feature type="domain" description="HTH araC/xylS-type" evidence="4">
    <location>
        <begin position="230"/>
        <end position="332"/>
    </location>
</feature>
<reference evidence="5 6" key="1">
    <citation type="submission" date="2024-03" db="EMBL/GenBank/DDBJ databases">
        <title>High-quality draft genome sequence of Oceanobacter sp. wDCs-4.</title>
        <authorList>
            <person name="Dong C."/>
        </authorList>
    </citation>
    <scope>NUCLEOTIDE SEQUENCE [LARGE SCALE GENOMIC DNA]</scope>
    <source>
        <strain evidence="6">wDCs-4</strain>
    </source>
</reference>
<protein>
    <submittedName>
        <fullName evidence="5">Helix-turn-helix domain-containing protein</fullName>
    </submittedName>
</protein>
<keyword evidence="6" id="KW-1185">Reference proteome</keyword>
<dbReference type="Pfam" id="PF12625">
    <property type="entry name" value="Arabinose_bd"/>
    <property type="match status" value="1"/>
</dbReference>
<evidence type="ECO:0000256" key="1">
    <source>
        <dbReference type="ARBA" id="ARBA00023015"/>
    </source>
</evidence>
<organism evidence="5 6">
    <name type="scientific">Oceanobacter antarcticus</name>
    <dbReference type="NCBI Taxonomy" id="3133425"/>
    <lineage>
        <taxon>Bacteria</taxon>
        <taxon>Pseudomonadati</taxon>
        <taxon>Pseudomonadota</taxon>
        <taxon>Gammaproteobacteria</taxon>
        <taxon>Oceanospirillales</taxon>
        <taxon>Oceanospirillaceae</taxon>
        <taxon>Oceanobacter</taxon>
    </lineage>
</organism>
<sequence length="342" mass="39202">MTTDQGYLAALTVMPLLQILPHQHREHLPAPLGNVTPELPAILDAATADEYIAHLRATHNNNDFCVLPPLRFDSIASGPLHHLFLCSNTLREALYYLEKFSALLSEHMVVNVTRTRMGPLRVRIDLKAVIENDVSRWRMELLISTLLSWFRHLCGSRLSIERILLPWPEPDYTQRYTQQWQTDLLFNCPQCTIELRPDSLDLGLHHTNPNITQMMRREVEQQFRKLVRAGSLCNHIQRALTSGQLSFSATQQTIAEHFNISTRTLNRHLQREATSLKQLVTRVRIERAKHMLLSSNISIDAVAVTLGLSGRRALDRIFYKHENISPAQFRQDANTKISEVAN</sequence>
<keyword evidence="2" id="KW-0238">DNA-binding</keyword>
<evidence type="ECO:0000256" key="3">
    <source>
        <dbReference type="ARBA" id="ARBA00023163"/>
    </source>
</evidence>
<evidence type="ECO:0000259" key="4">
    <source>
        <dbReference type="PROSITE" id="PS01124"/>
    </source>
</evidence>
<dbReference type="InterPro" id="IPR032687">
    <property type="entry name" value="AraC-type_N"/>
</dbReference>
<dbReference type="PANTHER" id="PTHR47894">
    <property type="entry name" value="HTH-TYPE TRANSCRIPTIONAL REGULATOR GADX"/>
    <property type="match status" value="1"/>
</dbReference>
<keyword evidence="3" id="KW-0804">Transcription</keyword>